<reference evidence="5 6" key="1">
    <citation type="submission" date="2015-10" db="EMBL/GenBank/DDBJ databases">
        <title>Metagenome-Assembled Genomes uncover a global brackish microbiome.</title>
        <authorList>
            <person name="Hugerth L.W."/>
            <person name="Larsson J."/>
            <person name="Alneberg J."/>
            <person name="Lindh M.V."/>
            <person name="Legrand C."/>
            <person name="Pinhassi J."/>
            <person name="Andersson A.F."/>
        </authorList>
    </citation>
    <scope>NUCLEOTIDE SEQUENCE [LARGE SCALE GENOMIC DNA]</scope>
    <source>
        <strain evidence="5">BACL18 MAG-120507-bin52</strain>
    </source>
</reference>
<dbReference type="EMBL" id="LIBO01000295">
    <property type="protein sequence ID" value="KRO60350.1"/>
    <property type="molecule type" value="Genomic_DNA"/>
</dbReference>
<evidence type="ECO:0000313" key="5">
    <source>
        <dbReference type="EMBL" id="KRO60350.1"/>
    </source>
</evidence>
<name>A0A0R2RCK2_9BACT</name>
<dbReference type="SUPFAM" id="SSF51215">
    <property type="entry name" value="Regulatory protein AraC"/>
    <property type="match status" value="1"/>
</dbReference>
<accession>A0A0R2RCK2</accession>
<dbReference type="Proteomes" id="UP000051269">
    <property type="component" value="Unassembled WGS sequence"/>
</dbReference>
<protein>
    <recommendedName>
        <fullName evidence="4">HTH araC/xylS-type domain-containing protein</fullName>
    </recommendedName>
</protein>
<evidence type="ECO:0000313" key="6">
    <source>
        <dbReference type="Proteomes" id="UP000051269"/>
    </source>
</evidence>
<dbReference type="InterPro" id="IPR037923">
    <property type="entry name" value="HTH-like"/>
</dbReference>
<gene>
    <name evidence="5" type="ORF">ABR82_00595</name>
</gene>
<dbReference type="InterPro" id="IPR014710">
    <property type="entry name" value="RmlC-like_jellyroll"/>
</dbReference>
<dbReference type="PANTHER" id="PTHR43280">
    <property type="entry name" value="ARAC-FAMILY TRANSCRIPTIONAL REGULATOR"/>
    <property type="match status" value="1"/>
</dbReference>
<dbReference type="PANTHER" id="PTHR43280:SF10">
    <property type="entry name" value="REGULATORY PROTEIN POCR"/>
    <property type="match status" value="1"/>
</dbReference>
<evidence type="ECO:0000256" key="1">
    <source>
        <dbReference type="ARBA" id="ARBA00023015"/>
    </source>
</evidence>
<evidence type="ECO:0000256" key="2">
    <source>
        <dbReference type="ARBA" id="ARBA00023125"/>
    </source>
</evidence>
<dbReference type="Gene3D" id="1.10.10.60">
    <property type="entry name" value="Homeodomain-like"/>
    <property type="match status" value="2"/>
</dbReference>
<dbReference type="AlphaFoldDB" id="A0A0R2RCK2"/>
<dbReference type="InterPro" id="IPR018060">
    <property type="entry name" value="HTH_AraC"/>
</dbReference>
<comment type="caution">
    <text evidence="5">The sequence shown here is derived from an EMBL/GenBank/DDBJ whole genome shotgun (WGS) entry which is preliminary data.</text>
</comment>
<dbReference type="GO" id="GO:0003700">
    <property type="term" value="F:DNA-binding transcription factor activity"/>
    <property type="evidence" value="ECO:0007669"/>
    <property type="project" value="InterPro"/>
</dbReference>
<proteinExistence type="predicted"/>
<dbReference type="SUPFAM" id="SSF46689">
    <property type="entry name" value="Homeodomain-like"/>
    <property type="match status" value="2"/>
</dbReference>
<sequence length="307" mass="35582">MSSQIQNLNQVLAHVIAGLPDLHLGPLRVEVNFHAHRSSRKGSHVAKHTHPWWDVTMVREGGATYFCDGMTIVPRRRSIVLFPAGVEHAWKAHETPLVLESFMLRVTPQNADGEKVLQGIRREIHEKGYCFPLSRNLLALRESMWKTAVEDPGRPMQAARLGLWLQTFLTELFAELFGSVFKEEDEKFFSEIGQTPGHAKLVARMEEYIRNHLADNITVQDLQKSFGYSHRHLGRLFKEHTGSSIQQYLITKRIRTACDMLMNSDIRTKEAAHMVGFTDPSYFCRIFREQTKFTPRQYQEYYRKRRG</sequence>
<dbReference type="PROSITE" id="PS01124">
    <property type="entry name" value="HTH_ARAC_FAMILY_2"/>
    <property type="match status" value="1"/>
</dbReference>
<dbReference type="SMART" id="SM00342">
    <property type="entry name" value="HTH_ARAC"/>
    <property type="match status" value="1"/>
</dbReference>
<dbReference type="InterPro" id="IPR009057">
    <property type="entry name" value="Homeodomain-like_sf"/>
</dbReference>
<dbReference type="GO" id="GO:0043565">
    <property type="term" value="F:sequence-specific DNA binding"/>
    <property type="evidence" value="ECO:0007669"/>
    <property type="project" value="InterPro"/>
</dbReference>
<dbReference type="Pfam" id="PF12833">
    <property type="entry name" value="HTH_18"/>
    <property type="match status" value="1"/>
</dbReference>
<feature type="domain" description="HTH araC/xylS-type" evidence="4">
    <location>
        <begin position="203"/>
        <end position="301"/>
    </location>
</feature>
<organism evidence="5 6">
    <name type="scientific">Verrucomicrobia subdivision 6 bacterium BACL9 MAG-120507-bin52</name>
    <dbReference type="NCBI Taxonomy" id="1655590"/>
    <lineage>
        <taxon>Bacteria</taxon>
        <taxon>Pseudomonadati</taxon>
        <taxon>Verrucomicrobiota</taxon>
        <taxon>Verrucomicrobiia</taxon>
        <taxon>Verrucomicrobiales</taxon>
        <taxon>Verrucomicrobia subdivision 6</taxon>
    </lineage>
</organism>
<keyword evidence="3" id="KW-0804">Transcription</keyword>
<keyword evidence="2" id="KW-0238">DNA-binding</keyword>
<keyword evidence="1" id="KW-0805">Transcription regulation</keyword>
<evidence type="ECO:0000256" key="3">
    <source>
        <dbReference type="ARBA" id="ARBA00023163"/>
    </source>
</evidence>
<evidence type="ECO:0000259" key="4">
    <source>
        <dbReference type="PROSITE" id="PS01124"/>
    </source>
</evidence>
<dbReference type="Gene3D" id="2.60.120.10">
    <property type="entry name" value="Jelly Rolls"/>
    <property type="match status" value="1"/>
</dbReference>